<feature type="transmembrane region" description="Helical" evidence="1">
    <location>
        <begin position="49"/>
        <end position="80"/>
    </location>
</feature>
<sequence length="122" mass="13358">MIEHINYAASSPFFVGMMMLLLNIGSRYITHEFSHDDKEYSSNLLLRRLAIFAVCFVGTRDVVTSILLTAAFVIVAGGLFRGKGPFAREGMDNPDLAMRAAAGLAGQMDQPAYSTSEKPMFS</sequence>
<organism evidence="2">
    <name type="scientific">viral metagenome</name>
    <dbReference type="NCBI Taxonomy" id="1070528"/>
    <lineage>
        <taxon>unclassified sequences</taxon>
        <taxon>metagenomes</taxon>
        <taxon>organismal metagenomes</taxon>
    </lineage>
</organism>
<evidence type="ECO:0000313" key="2">
    <source>
        <dbReference type="EMBL" id="QHU06502.1"/>
    </source>
</evidence>
<accession>A0A6C0JLH2</accession>
<dbReference type="AlphaFoldDB" id="A0A6C0JLH2"/>
<protein>
    <submittedName>
        <fullName evidence="2">Uncharacterized protein</fullName>
    </submittedName>
</protein>
<keyword evidence="1" id="KW-1133">Transmembrane helix</keyword>
<keyword evidence="1" id="KW-0812">Transmembrane</keyword>
<dbReference type="EMBL" id="MN740656">
    <property type="protein sequence ID" value="QHU06502.1"/>
    <property type="molecule type" value="Genomic_DNA"/>
</dbReference>
<feature type="transmembrane region" description="Helical" evidence="1">
    <location>
        <begin position="7"/>
        <end position="29"/>
    </location>
</feature>
<reference evidence="2" key="1">
    <citation type="journal article" date="2020" name="Nature">
        <title>Giant virus diversity and host interactions through global metagenomics.</title>
        <authorList>
            <person name="Schulz F."/>
            <person name="Roux S."/>
            <person name="Paez-Espino D."/>
            <person name="Jungbluth S."/>
            <person name="Walsh D.A."/>
            <person name="Denef V.J."/>
            <person name="McMahon K.D."/>
            <person name="Konstantinidis K.T."/>
            <person name="Eloe-Fadrosh E.A."/>
            <person name="Kyrpides N.C."/>
            <person name="Woyke T."/>
        </authorList>
    </citation>
    <scope>NUCLEOTIDE SEQUENCE</scope>
    <source>
        <strain evidence="2">GVMAG-S-1035315-10</strain>
    </source>
</reference>
<name>A0A6C0JLH2_9ZZZZ</name>
<proteinExistence type="predicted"/>
<keyword evidence="1" id="KW-0472">Membrane</keyword>
<evidence type="ECO:0000256" key="1">
    <source>
        <dbReference type="SAM" id="Phobius"/>
    </source>
</evidence>